<proteinExistence type="predicted"/>
<organism evidence="1">
    <name type="scientific">uncultured Desulfovibrio sp</name>
    <dbReference type="NCBI Taxonomy" id="167968"/>
    <lineage>
        <taxon>Bacteria</taxon>
        <taxon>Pseudomonadati</taxon>
        <taxon>Thermodesulfobacteriota</taxon>
        <taxon>Desulfovibrionia</taxon>
        <taxon>Desulfovibrionales</taxon>
        <taxon>Desulfovibrionaceae</taxon>
        <taxon>Desulfovibrio</taxon>
        <taxon>environmental samples</taxon>
    </lineage>
</organism>
<dbReference type="EMBL" id="FLUP01000001">
    <property type="protein sequence ID" value="SBW01574.1"/>
    <property type="molecule type" value="Genomic_DNA"/>
</dbReference>
<reference evidence="1" key="1">
    <citation type="submission" date="2016-04" db="EMBL/GenBank/DDBJ databases">
        <authorList>
            <person name="Evans L.H."/>
            <person name="Alamgir A."/>
            <person name="Owens N."/>
            <person name="Weber N.D."/>
            <person name="Virtaneva K."/>
            <person name="Barbian K."/>
            <person name="Babar A."/>
            <person name="Rosenke K."/>
        </authorList>
    </citation>
    <scope>NUCLEOTIDE SEQUENCE</scope>
    <source>
        <strain evidence="1">92-2</strain>
    </source>
</reference>
<dbReference type="AlphaFoldDB" id="A0A212JQ21"/>
<protein>
    <submittedName>
        <fullName evidence="1">Uncharacterized protein</fullName>
    </submittedName>
</protein>
<evidence type="ECO:0000313" key="1">
    <source>
        <dbReference type="EMBL" id="SBW01574.1"/>
    </source>
</evidence>
<gene>
    <name evidence="1" type="ORF">KM92DES2_11523</name>
</gene>
<name>A0A212JQ21_9BACT</name>
<accession>A0A212JQ21</accession>
<sequence length="71" mass="8072">MIHNISYAASPSFLKVDNFPWGHAKTGRSVAVIRIMPSTLLPLRWHGIAAQQKRSGSATDLRCRFFDYRLL</sequence>